<keyword evidence="1" id="KW-0472">Membrane</keyword>
<organism evidence="3 4">
    <name type="scientific">Devosia psychrophila</name>
    <dbReference type="NCBI Taxonomy" id="728005"/>
    <lineage>
        <taxon>Bacteria</taxon>
        <taxon>Pseudomonadati</taxon>
        <taxon>Pseudomonadota</taxon>
        <taxon>Alphaproteobacteria</taxon>
        <taxon>Hyphomicrobiales</taxon>
        <taxon>Devosiaceae</taxon>
        <taxon>Devosia</taxon>
    </lineage>
</organism>
<dbReference type="AlphaFoldDB" id="A0A1I1NU59"/>
<dbReference type="InterPro" id="IPR007543">
    <property type="entry name" value="LptD_C"/>
</dbReference>
<feature type="chain" id="PRO_5010391523" description="LPS-assembly protein LptD" evidence="1">
    <location>
        <begin position="32"/>
        <end position="767"/>
    </location>
</feature>
<dbReference type="GO" id="GO:0043165">
    <property type="term" value="P:Gram-negative-bacterium-type cell outer membrane assembly"/>
    <property type="evidence" value="ECO:0007669"/>
    <property type="project" value="UniProtKB-UniRule"/>
</dbReference>
<dbReference type="InterPro" id="IPR020889">
    <property type="entry name" value="LipoPS_assembly_LptD"/>
</dbReference>
<evidence type="ECO:0000256" key="1">
    <source>
        <dbReference type="HAMAP-Rule" id="MF_01411"/>
    </source>
</evidence>
<reference evidence="3 4" key="1">
    <citation type="submission" date="2016-10" db="EMBL/GenBank/DDBJ databases">
        <authorList>
            <person name="de Groot N.N."/>
        </authorList>
    </citation>
    <scope>NUCLEOTIDE SEQUENCE [LARGE SCALE GENOMIC DNA]</scope>
    <source>
        <strain evidence="3 4">CGMCC 1.10210</strain>
    </source>
</reference>
<keyword evidence="1" id="KW-0732">Signal</keyword>
<dbReference type="InterPro" id="IPR050218">
    <property type="entry name" value="LptD"/>
</dbReference>
<dbReference type="STRING" id="728005.SAMN04488059_11766"/>
<comment type="subcellular location">
    <subcellularLocation>
        <location evidence="1">Cell outer membrane</location>
    </subcellularLocation>
</comment>
<proteinExistence type="inferred from homology"/>
<evidence type="ECO:0000259" key="2">
    <source>
        <dbReference type="Pfam" id="PF04453"/>
    </source>
</evidence>
<dbReference type="GO" id="GO:0015920">
    <property type="term" value="P:lipopolysaccharide transport"/>
    <property type="evidence" value="ECO:0007669"/>
    <property type="project" value="InterPro"/>
</dbReference>
<dbReference type="OrthoDB" id="9760225at2"/>
<dbReference type="PANTHER" id="PTHR30189">
    <property type="entry name" value="LPS-ASSEMBLY PROTEIN"/>
    <property type="match status" value="1"/>
</dbReference>
<dbReference type="Pfam" id="PF04453">
    <property type="entry name" value="LptD"/>
    <property type="match status" value="1"/>
</dbReference>
<evidence type="ECO:0000313" key="3">
    <source>
        <dbReference type="EMBL" id="SFD01191.1"/>
    </source>
</evidence>
<feature type="signal peptide" evidence="1">
    <location>
        <begin position="1"/>
        <end position="31"/>
    </location>
</feature>
<comment type="similarity">
    <text evidence="1">Belongs to the LptD family.</text>
</comment>
<dbReference type="Proteomes" id="UP000182258">
    <property type="component" value="Unassembled WGS sequence"/>
</dbReference>
<dbReference type="GO" id="GO:1990351">
    <property type="term" value="C:transporter complex"/>
    <property type="evidence" value="ECO:0007669"/>
    <property type="project" value="TreeGrafter"/>
</dbReference>
<comment type="function">
    <text evidence="1">Involved in the assembly of lipopolysaccharide (LPS) at the surface of the outer membrane.</text>
</comment>
<dbReference type="GO" id="GO:0009279">
    <property type="term" value="C:cell outer membrane"/>
    <property type="evidence" value="ECO:0007669"/>
    <property type="project" value="UniProtKB-SubCell"/>
</dbReference>
<protein>
    <recommendedName>
        <fullName evidence="1">LPS-assembly protein LptD</fullName>
    </recommendedName>
</protein>
<keyword evidence="1" id="KW-0998">Cell outer membrane</keyword>
<dbReference type="RefSeq" id="WP_143078188.1">
    <property type="nucleotide sequence ID" value="NZ_FOMB01000017.1"/>
</dbReference>
<comment type="subunit">
    <text evidence="1">Component of the lipopolysaccharide transport and assembly complex.</text>
</comment>
<feature type="domain" description="LptD C-terminal" evidence="2">
    <location>
        <begin position="306"/>
        <end position="691"/>
    </location>
</feature>
<sequence length="767" mass="81860" precursor="true">MKYGANTSKWVRRLALASALLALTLTPSAFAQGLIPADFFNASIDPAAPTAVDADTLTFDSVANVITATGSVVLRQGGYTMAGQSLVYNRVSGELKFVGEVTVLDPSGNLAEMDDLEVTGGMKQAFMNALTITAYDGSRITADSVDYDDELLTVLERANYAPCGECVDGAGQRIGWSVQTSRVIKNGEDGSITLEQPTLSLLGIPVAWLPYLWLPDTGASTLGSLRMPNYDYSEQTGHRLEVPYYAYSSRWTDVILTPTFMTRQGFLLGAEVLQRFDAGSFQIKASGLYQWDKAAFTFTEAQRDWRGAIQTSGEFKPIKDWTVGWSYTAFTDAAYLVDYRLAVGKSTTNQVYATHLTDDTYFDARVQQFNQIGNYTAADQGQQAQTVPVVQFNHVEDLGPGNGRVEIAGKLLGVRREFDSKTTSNGVPYVFGYAGNKQHASLQAGWQTQWIGAGGFVATPYLGGRADLAYYDGTSPILPGATTLWSATPIAAMDVRFPMAASDGSTVHLIEPIGQLVYRGSNTSAVGITNDDAQSFVFDDTNLFSYNRFSGSARQETGLRANVGGRYQANFLEGSFLELIAGQSFQLAGSNAFAGSDHTQVGVGSGLDTSASYAVLGAYAGLTQGITAGGKLQIDTTNPRISRGSLTAAYSKDRYGASLDYSYIAANRAAGVIKDQHEIGGTLTVPVTEYWSVNSSAAWDLSAGSFLQVGGGVVYDDGYLLIGAGATRNGPTHTTPNATNLTASFRLKAPAGLNLGYTGSTALPTLP</sequence>
<dbReference type="Gene3D" id="2.60.450.10">
    <property type="entry name" value="Lipopolysaccharide (LPS) transport protein A like domain"/>
    <property type="match status" value="1"/>
</dbReference>
<dbReference type="PANTHER" id="PTHR30189:SF1">
    <property type="entry name" value="LPS-ASSEMBLY PROTEIN LPTD"/>
    <property type="match status" value="1"/>
</dbReference>
<gene>
    <name evidence="1" type="primary">lptD</name>
    <name evidence="3" type="ORF">SAMN04488059_11766</name>
</gene>
<dbReference type="HAMAP" id="MF_01411">
    <property type="entry name" value="LPS_assembly_LptD"/>
    <property type="match status" value="1"/>
</dbReference>
<dbReference type="EMBL" id="FOMB01000017">
    <property type="protein sequence ID" value="SFD01191.1"/>
    <property type="molecule type" value="Genomic_DNA"/>
</dbReference>
<evidence type="ECO:0000313" key="4">
    <source>
        <dbReference type="Proteomes" id="UP000182258"/>
    </source>
</evidence>
<comment type="caution">
    <text evidence="1">Lacks conserved residue(s) required for the propagation of feature annotation.</text>
</comment>
<name>A0A1I1NU59_9HYPH</name>
<accession>A0A1I1NU59</accession>